<evidence type="ECO:0000259" key="2">
    <source>
        <dbReference type="Pfam" id="PF01636"/>
    </source>
</evidence>
<accession>A0ABP7EH92</accession>
<gene>
    <name evidence="3" type="ORF">GCM10022224_099590</name>
</gene>
<dbReference type="Proteomes" id="UP001500902">
    <property type="component" value="Unassembled WGS sequence"/>
</dbReference>
<feature type="domain" description="Aminoglycoside phosphotransferase" evidence="2">
    <location>
        <begin position="61"/>
        <end position="267"/>
    </location>
</feature>
<name>A0ABP7EH92_9ACTN</name>
<feature type="region of interest" description="Disordered" evidence="1">
    <location>
        <begin position="1"/>
        <end position="32"/>
    </location>
</feature>
<dbReference type="InterPro" id="IPR011009">
    <property type="entry name" value="Kinase-like_dom_sf"/>
</dbReference>
<organism evidence="3 4">
    <name type="scientific">Nonomuraea antimicrobica</name>
    <dbReference type="NCBI Taxonomy" id="561173"/>
    <lineage>
        <taxon>Bacteria</taxon>
        <taxon>Bacillati</taxon>
        <taxon>Actinomycetota</taxon>
        <taxon>Actinomycetes</taxon>
        <taxon>Streptosporangiales</taxon>
        <taxon>Streptosporangiaceae</taxon>
        <taxon>Nonomuraea</taxon>
    </lineage>
</organism>
<comment type="caution">
    <text evidence="3">The sequence shown here is derived from an EMBL/GenBank/DDBJ whole genome shotgun (WGS) entry which is preliminary data.</text>
</comment>
<evidence type="ECO:0000313" key="3">
    <source>
        <dbReference type="EMBL" id="GAA3717975.1"/>
    </source>
</evidence>
<keyword evidence="4" id="KW-1185">Reference proteome</keyword>
<dbReference type="SUPFAM" id="SSF56112">
    <property type="entry name" value="Protein kinase-like (PK-like)"/>
    <property type="match status" value="1"/>
</dbReference>
<evidence type="ECO:0000256" key="1">
    <source>
        <dbReference type="SAM" id="MobiDB-lite"/>
    </source>
</evidence>
<reference evidence="4" key="1">
    <citation type="journal article" date="2019" name="Int. J. Syst. Evol. Microbiol.">
        <title>The Global Catalogue of Microorganisms (GCM) 10K type strain sequencing project: providing services to taxonomists for standard genome sequencing and annotation.</title>
        <authorList>
            <consortium name="The Broad Institute Genomics Platform"/>
            <consortium name="The Broad Institute Genome Sequencing Center for Infectious Disease"/>
            <person name="Wu L."/>
            <person name="Ma J."/>
        </authorList>
    </citation>
    <scope>NUCLEOTIDE SEQUENCE [LARGE SCALE GENOMIC DNA]</scope>
    <source>
        <strain evidence="4">JCM 16904</strain>
    </source>
</reference>
<dbReference type="InterPro" id="IPR002575">
    <property type="entry name" value="Aminoglycoside_PTrfase"/>
</dbReference>
<dbReference type="Pfam" id="PF01636">
    <property type="entry name" value="APH"/>
    <property type="match status" value="1"/>
</dbReference>
<dbReference type="Gene3D" id="3.90.1200.10">
    <property type="match status" value="1"/>
</dbReference>
<sequence length="327" mass="35190">MTGTSADTGTHTSNAPTSNAPTSNPPATGARVPWHEVHPKARAAVEEFLGGPVAEAVTQAGGFSPAAAVRLRTTDGTRAFVKAVGPEPNPDSVRIYRSELKIAAALPETVPAPRLLTGFELEGWVVLVFEDVEGRHPEQPWRRDELDRVLTAVKDMSRVLTPSPIDAPPIAEVFGESFQGWRRLLREDTAGLDPWALRHLGELAELESGWVAAAAGDSLVHADLRADNVLLTGDRVYIVDWPWACLGAPWFDLVGMLPSVGMQGGPAAEEVFDPPGDEVTSVLAAVTGYLVRQSRLADPPGLPTLRAFQRAQGVVALEWLKRRTGWV</sequence>
<protein>
    <recommendedName>
        <fullName evidence="2">Aminoglycoside phosphotransferase domain-containing protein</fullName>
    </recommendedName>
</protein>
<evidence type="ECO:0000313" key="4">
    <source>
        <dbReference type="Proteomes" id="UP001500902"/>
    </source>
</evidence>
<dbReference type="EMBL" id="BAAAZP010000238">
    <property type="protein sequence ID" value="GAA3717975.1"/>
    <property type="molecule type" value="Genomic_DNA"/>
</dbReference>
<feature type="compositionally biased region" description="Polar residues" evidence="1">
    <location>
        <begin position="1"/>
        <end position="26"/>
    </location>
</feature>
<dbReference type="RefSeq" id="WP_344896385.1">
    <property type="nucleotide sequence ID" value="NZ_BAAAZP010000238.1"/>
</dbReference>
<proteinExistence type="predicted"/>